<sequence>MSKQQFFAKNQGQQRQIPIITTEEEVGEKAREERKNLRNFIILVFSFIVIIGGFAYFFAILK</sequence>
<keyword evidence="1" id="KW-0472">Membrane</keyword>
<evidence type="ECO:0000256" key="1">
    <source>
        <dbReference type="SAM" id="Phobius"/>
    </source>
</evidence>
<dbReference type="AlphaFoldDB" id="A0A1F8ECU8"/>
<accession>A0A1F8ECU8</accession>
<organism evidence="2 3">
    <name type="scientific">Candidatus Yanofskybacteria bacterium RIFCSPHIGHO2_01_FULL_41_21</name>
    <dbReference type="NCBI Taxonomy" id="1802660"/>
    <lineage>
        <taxon>Bacteria</taxon>
        <taxon>Candidatus Yanofskyibacteriota</taxon>
    </lineage>
</organism>
<keyword evidence="1" id="KW-1133">Transmembrane helix</keyword>
<evidence type="ECO:0000313" key="2">
    <source>
        <dbReference type="EMBL" id="OGM97795.1"/>
    </source>
</evidence>
<protein>
    <submittedName>
        <fullName evidence="2">Uncharacterized protein</fullName>
    </submittedName>
</protein>
<dbReference type="EMBL" id="MGJA01000008">
    <property type="protein sequence ID" value="OGM97795.1"/>
    <property type="molecule type" value="Genomic_DNA"/>
</dbReference>
<gene>
    <name evidence="2" type="ORF">A2735_01400</name>
</gene>
<keyword evidence="1" id="KW-0812">Transmembrane</keyword>
<feature type="transmembrane region" description="Helical" evidence="1">
    <location>
        <begin position="40"/>
        <end position="61"/>
    </location>
</feature>
<comment type="caution">
    <text evidence="2">The sequence shown here is derived from an EMBL/GenBank/DDBJ whole genome shotgun (WGS) entry which is preliminary data.</text>
</comment>
<evidence type="ECO:0000313" key="3">
    <source>
        <dbReference type="Proteomes" id="UP000178520"/>
    </source>
</evidence>
<name>A0A1F8ECU8_9BACT</name>
<dbReference type="Proteomes" id="UP000178520">
    <property type="component" value="Unassembled WGS sequence"/>
</dbReference>
<proteinExistence type="predicted"/>
<reference evidence="2 3" key="1">
    <citation type="journal article" date="2016" name="Nat. Commun.">
        <title>Thousands of microbial genomes shed light on interconnected biogeochemical processes in an aquifer system.</title>
        <authorList>
            <person name="Anantharaman K."/>
            <person name="Brown C.T."/>
            <person name="Hug L.A."/>
            <person name="Sharon I."/>
            <person name="Castelle C.J."/>
            <person name="Probst A.J."/>
            <person name="Thomas B.C."/>
            <person name="Singh A."/>
            <person name="Wilkins M.J."/>
            <person name="Karaoz U."/>
            <person name="Brodie E.L."/>
            <person name="Williams K.H."/>
            <person name="Hubbard S.S."/>
            <person name="Banfield J.F."/>
        </authorList>
    </citation>
    <scope>NUCLEOTIDE SEQUENCE [LARGE SCALE GENOMIC DNA]</scope>
</reference>
<dbReference type="STRING" id="1802660.A2735_01400"/>